<name>A0A484MRU7_9ASTE</name>
<gene>
    <name evidence="1" type="ORF">CCAM_LOCUS33409</name>
</gene>
<dbReference type="EMBL" id="OOIL02004436">
    <property type="protein sequence ID" value="VFQ91633.1"/>
    <property type="molecule type" value="Genomic_DNA"/>
</dbReference>
<sequence>SQRFVYDENGYYHCCASIPFPEGS</sequence>
<feature type="non-terminal residue" evidence="1">
    <location>
        <position position="1"/>
    </location>
</feature>
<keyword evidence="2" id="KW-1185">Reference proteome</keyword>
<reference evidence="1 2" key="1">
    <citation type="submission" date="2018-04" db="EMBL/GenBank/DDBJ databases">
        <authorList>
            <person name="Vogel A."/>
        </authorList>
    </citation>
    <scope>NUCLEOTIDE SEQUENCE [LARGE SCALE GENOMIC DNA]</scope>
</reference>
<protein>
    <submittedName>
        <fullName evidence="1">Uncharacterized protein</fullName>
    </submittedName>
</protein>
<evidence type="ECO:0000313" key="1">
    <source>
        <dbReference type="EMBL" id="VFQ91633.1"/>
    </source>
</evidence>
<proteinExistence type="predicted"/>
<evidence type="ECO:0000313" key="2">
    <source>
        <dbReference type="Proteomes" id="UP000595140"/>
    </source>
</evidence>
<organism evidence="1 2">
    <name type="scientific">Cuscuta campestris</name>
    <dbReference type="NCBI Taxonomy" id="132261"/>
    <lineage>
        <taxon>Eukaryota</taxon>
        <taxon>Viridiplantae</taxon>
        <taxon>Streptophyta</taxon>
        <taxon>Embryophyta</taxon>
        <taxon>Tracheophyta</taxon>
        <taxon>Spermatophyta</taxon>
        <taxon>Magnoliopsida</taxon>
        <taxon>eudicotyledons</taxon>
        <taxon>Gunneridae</taxon>
        <taxon>Pentapetalae</taxon>
        <taxon>asterids</taxon>
        <taxon>lamiids</taxon>
        <taxon>Solanales</taxon>
        <taxon>Convolvulaceae</taxon>
        <taxon>Cuscuteae</taxon>
        <taxon>Cuscuta</taxon>
        <taxon>Cuscuta subgen. Grammica</taxon>
        <taxon>Cuscuta sect. Cleistogrammica</taxon>
    </lineage>
</organism>
<dbReference type="Proteomes" id="UP000595140">
    <property type="component" value="Unassembled WGS sequence"/>
</dbReference>
<accession>A0A484MRU7</accession>
<dbReference type="AlphaFoldDB" id="A0A484MRU7"/>